<sequence>VDQNFPSSDLEWDPNQLGPRGMLTRYQRWILFGVKHAMPKAINWSKIYEVRQELNESLSAFMERLKETARKYTNLDPEKPEEATQLASIFMGQSAPDIRKKLQKLEGPESRDLGKMLEIAWTVYNNREKEKEVRQARRD</sequence>
<dbReference type="Proteomes" id="UP000053605">
    <property type="component" value="Unassembled WGS sequence"/>
</dbReference>
<dbReference type="InterPro" id="IPR008919">
    <property type="entry name" value="Retrov_capsid_N"/>
</dbReference>
<gene>
    <name evidence="2" type="ORF">N306_03735</name>
</gene>
<evidence type="ECO:0000259" key="1">
    <source>
        <dbReference type="Pfam" id="PF02093"/>
    </source>
</evidence>
<protein>
    <recommendedName>
        <fullName evidence="1">Core shell protein Gag P30 domain-containing protein</fullName>
    </recommendedName>
</protein>
<dbReference type="EMBL" id="KK735923">
    <property type="protein sequence ID" value="KFR16511.1"/>
    <property type="molecule type" value="Genomic_DNA"/>
</dbReference>
<evidence type="ECO:0000313" key="2">
    <source>
        <dbReference type="EMBL" id="KFR16511.1"/>
    </source>
</evidence>
<dbReference type="PhylomeDB" id="A0A091XUA7"/>
<dbReference type="STRING" id="30419.A0A091XUA7"/>
<evidence type="ECO:0000313" key="3">
    <source>
        <dbReference type="Proteomes" id="UP000053605"/>
    </source>
</evidence>
<dbReference type="Pfam" id="PF02093">
    <property type="entry name" value="Gag_p30"/>
    <property type="match status" value="1"/>
</dbReference>
<organism evidence="2 3">
    <name type="scientific">Opisthocomus hoazin</name>
    <name type="common">Hoatzin</name>
    <name type="synonym">Phasianus hoazin</name>
    <dbReference type="NCBI Taxonomy" id="30419"/>
    <lineage>
        <taxon>Eukaryota</taxon>
        <taxon>Metazoa</taxon>
        <taxon>Chordata</taxon>
        <taxon>Craniata</taxon>
        <taxon>Vertebrata</taxon>
        <taxon>Euteleostomi</taxon>
        <taxon>Archelosauria</taxon>
        <taxon>Archosauria</taxon>
        <taxon>Dinosauria</taxon>
        <taxon>Saurischia</taxon>
        <taxon>Theropoda</taxon>
        <taxon>Coelurosauria</taxon>
        <taxon>Aves</taxon>
        <taxon>Neognathae</taxon>
        <taxon>Neoaves</taxon>
        <taxon>Opisthocomiformes</taxon>
        <taxon>Opisthocomidae</taxon>
        <taxon>Opisthocomus</taxon>
    </lineage>
</organism>
<accession>A0A091XUA7</accession>
<dbReference type="Gene3D" id="1.10.375.10">
    <property type="entry name" value="Human Immunodeficiency Virus Type 1 Capsid Protein"/>
    <property type="match status" value="1"/>
</dbReference>
<dbReference type="InterPro" id="IPR003036">
    <property type="entry name" value="Gag_P30"/>
</dbReference>
<dbReference type="PANTHER" id="PTHR33166">
    <property type="entry name" value="GAG_P30 DOMAIN-CONTAINING PROTEIN"/>
    <property type="match status" value="1"/>
</dbReference>
<proteinExistence type="predicted"/>
<feature type="non-terminal residue" evidence="2">
    <location>
        <position position="139"/>
    </location>
</feature>
<reference evidence="2 3" key="1">
    <citation type="submission" date="2014-04" db="EMBL/GenBank/DDBJ databases">
        <title>Genome evolution of avian class.</title>
        <authorList>
            <person name="Zhang G."/>
            <person name="Li C."/>
        </authorList>
    </citation>
    <scope>NUCLEOTIDE SEQUENCE [LARGE SCALE GENOMIC DNA]</scope>
    <source>
        <strain evidence="2">BGI_N306</strain>
    </source>
</reference>
<dbReference type="GO" id="GO:0019068">
    <property type="term" value="P:virion assembly"/>
    <property type="evidence" value="ECO:0007669"/>
    <property type="project" value="InterPro"/>
</dbReference>
<feature type="non-terminal residue" evidence="2">
    <location>
        <position position="1"/>
    </location>
</feature>
<dbReference type="InterPro" id="IPR050462">
    <property type="entry name" value="Retroviral_Gag-Pol_poly"/>
</dbReference>
<feature type="domain" description="Core shell protein Gag P30" evidence="1">
    <location>
        <begin position="1"/>
        <end position="125"/>
    </location>
</feature>
<dbReference type="AlphaFoldDB" id="A0A091XUA7"/>
<name>A0A091XUA7_OPIHO</name>
<keyword evidence="3" id="KW-1185">Reference proteome</keyword>